<feature type="transmembrane region" description="Helical" evidence="2">
    <location>
        <begin position="60"/>
        <end position="86"/>
    </location>
</feature>
<feature type="region of interest" description="Disordered" evidence="1">
    <location>
        <begin position="169"/>
        <end position="189"/>
    </location>
</feature>
<dbReference type="RefSeq" id="WP_338539265.1">
    <property type="nucleotide sequence ID" value="NZ_CP104874.1"/>
</dbReference>
<proteinExistence type="predicted"/>
<name>A0ABZ2FI16_9MICO</name>
<evidence type="ECO:0000256" key="2">
    <source>
        <dbReference type="SAM" id="Phobius"/>
    </source>
</evidence>
<dbReference type="PROSITE" id="PS51782">
    <property type="entry name" value="LYSM"/>
    <property type="match status" value="2"/>
</dbReference>
<dbReference type="Pfam" id="PF01476">
    <property type="entry name" value="LysM"/>
    <property type="match status" value="1"/>
</dbReference>
<dbReference type="PANTHER" id="PTHR34700:SF4">
    <property type="entry name" value="PHAGE-LIKE ELEMENT PBSX PROTEIN XKDP"/>
    <property type="match status" value="1"/>
</dbReference>
<evidence type="ECO:0000313" key="5">
    <source>
        <dbReference type="Proteomes" id="UP001381003"/>
    </source>
</evidence>
<dbReference type="SMART" id="SM00257">
    <property type="entry name" value="LysM"/>
    <property type="match status" value="2"/>
</dbReference>
<keyword evidence="2" id="KW-0812">Transmembrane</keyword>
<feature type="compositionally biased region" description="Low complexity" evidence="1">
    <location>
        <begin position="304"/>
        <end position="335"/>
    </location>
</feature>
<feature type="domain" description="LysM" evidence="3">
    <location>
        <begin position="183"/>
        <end position="232"/>
    </location>
</feature>
<feature type="region of interest" description="Disordered" evidence="1">
    <location>
        <begin position="357"/>
        <end position="385"/>
    </location>
</feature>
<keyword evidence="2" id="KW-1133">Transmembrane helix</keyword>
<feature type="region of interest" description="Disordered" evidence="1">
    <location>
        <begin position="741"/>
        <end position="782"/>
    </location>
</feature>
<dbReference type="Gene3D" id="3.10.350.10">
    <property type="entry name" value="LysM domain"/>
    <property type="match status" value="2"/>
</dbReference>
<dbReference type="EMBL" id="CP104874">
    <property type="protein sequence ID" value="WWF06866.1"/>
    <property type="molecule type" value="Genomic_DNA"/>
</dbReference>
<feature type="transmembrane region" description="Helical" evidence="2">
    <location>
        <begin position="106"/>
        <end position="128"/>
    </location>
</feature>
<feature type="region of interest" description="Disordered" evidence="1">
    <location>
        <begin position="275"/>
        <end position="341"/>
    </location>
</feature>
<accession>A0ABZ2FI16</accession>
<evidence type="ECO:0000313" key="4">
    <source>
        <dbReference type="EMBL" id="WWF06866.1"/>
    </source>
</evidence>
<sequence>MNKRTAPAARAKGLLALVGILLLVVGFPWLMSQIGAGPVPDRWVSPAEMWDAVTTPDDGAVLITIFRYAAWLAWLFIVLSIVLEVVARLLGTDVPQLPGLSLPQGIARYVVGTAALLFVSLPAVGSWATASAAPMPGDVGSTTASSTALAGGLAATSAAGAVADQVASDAPTADRASDTRESVSHEVARGESLWSIAEQRLGDGTRYTEIVDLNRDTIPASHWISPGQTLQLPADAASDTAPSEDTRTVEAGDTLWDIAEDELGSGDRYTEIVDATGSVEQPDGDRLTDPDLIKPGWTLQLPGDGDASATTTPPAADTTADSAADPAAKDATTGAAGAGAGSGATIHTAAANLGSDTAADTTADDADDTDRGALDPTLAGDPADEWGSTVLGLSGLTAAGLVALVDLARRRHAARLGTPDRSDPTGLERDLRLAADRHTAETIDLALRHVAASAADAGRALPGLYSVRMTREQLDVQLADPMRLPAPWTSTADPRLWTLAVDRAVTLDRQALAEVAAPFPSLVVVGQDDEGAQVLVNLAQARTFAVVGAGEHTRETLAAMTLALATAPWSDATTVTVIGGDASLEQVIASPRVRFVPDMATYTLSVEVQISPTAREVIIVSGDLDARDRRRLDTAVASSPRVALAHAATSAPDGADALTIADDPSTAVLSPAYLQLHPQRLSEHDAARLADLFALVAPSTDRWAPPEGEPTLASIGEAAAAMGAPGIIVNPSADLPVDDAPTVRRSQSHDRVAQGTPVRWNTPVHTPVAQSSSTPGDDVPTVRRTGGLDLTALASAPHWLSNQITPTPGTPLPPVIAFPERVRELAAPTHSPVLRVLGPVDIDNVGDVAAAHRLRLTELAAFVNLHPDASGSEVDDALWPNRAQHDHVLVRNRALTGLGEWLAQTPLPDAGRTAAEGLVSDWGLFRGLVPGDPSVAGTDHLEQALGLVRGRPFAGVHPRHYVWAEALRAQMVFAITTTATELARRLLMEGRWATALDATVVGLTVEPGVEALWRMQLLATHELGDLPAVEAAAVGLADCARLADRELEAASLQLLATLPELTAAQTRTTTHHAV</sequence>
<evidence type="ECO:0000259" key="3">
    <source>
        <dbReference type="PROSITE" id="PS51782"/>
    </source>
</evidence>
<dbReference type="InterPro" id="IPR052196">
    <property type="entry name" value="Bact_Kbp"/>
</dbReference>
<feature type="domain" description="LysM" evidence="3">
    <location>
        <begin position="245"/>
        <end position="301"/>
    </location>
</feature>
<keyword evidence="5" id="KW-1185">Reference proteome</keyword>
<feature type="compositionally biased region" description="Basic and acidic residues" evidence="1">
    <location>
        <begin position="283"/>
        <end position="292"/>
    </location>
</feature>
<protein>
    <submittedName>
        <fullName evidence="4">LysM peptidoglycan-binding domain-containing protein</fullName>
    </submittedName>
</protein>
<gene>
    <name evidence="4" type="ORF">N5P18_08350</name>
</gene>
<feature type="compositionally biased region" description="Basic and acidic residues" evidence="1">
    <location>
        <begin position="175"/>
        <end position="189"/>
    </location>
</feature>
<evidence type="ECO:0000256" key="1">
    <source>
        <dbReference type="SAM" id="MobiDB-lite"/>
    </source>
</evidence>
<dbReference type="InterPro" id="IPR005158">
    <property type="entry name" value="BTAD"/>
</dbReference>
<dbReference type="SMART" id="SM01043">
    <property type="entry name" value="BTAD"/>
    <property type="match status" value="1"/>
</dbReference>
<dbReference type="PANTHER" id="PTHR34700">
    <property type="entry name" value="POTASSIUM BINDING PROTEIN KBP"/>
    <property type="match status" value="1"/>
</dbReference>
<dbReference type="CDD" id="cd00118">
    <property type="entry name" value="LysM"/>
    <property type="match status" value="2"/>
</dbReference>
<keyword evidence="2" id="KW-0472">Membrane</keyword>
<dbReference type="SUPFAM" id="SSF54106">
    <property type="entry name" value="LysM domain"/>
    <property type="match status" value="1"/>
</dbReference>
<dbReference type="Proteomes" id="UP001381003">
    <property type="component" value="Chromosome"/>
</dbReference>
<reference evidence="4 5" key="1">
    <citation type="submission" date="2022-09" db="EMBL/GenBank/DDBJ databases">
        <title>Complete genome sequence of Janibacter terrae strain COS04-44, PCL-degrading bacteria isolated from oil spilled coast.</title>
        <authorList>
            <person name="Park H."/>
            <person name="Kim J.Y."/>
            <person name="An S.H."/>
            <person name="Lee C.M."/>
            <person name="Weon H.-Y."/>
        </authorList>
    </citation>
    <scope>NUCLEOTIDE SEQUENCE [LARGE SCALE GENOMIC DNA]</scope>
    <source>
        <strain evidence="4 5">COS04-44</strain>
    </source>
</reference>
<dbReference type="InterPro" id="IPR036779">
    <property type="entry name" value="LysM_dom_sf"/>
</dbReference>
<dbReference type="InterPro" id="IPR018392">
    <property type="entry name" value="LysM"/>
</dbReference>
<organism evidence="4 5">
    <name type="scientific">Janibacter terrae</name>
    <dbReference type="NCBI Taxonomy" id="103817"/>
    <lineage>
        <taxon>Bacteria</taxon>
        <taxon>Bacillati</taxon>
        <taxon>Actinomycetota</taxon>
        <taxon>Actinomycetes</taxon>
        <taxon>Micrococcales</taxon>
        <taxon>Intrasporangiaceae</taxon>
        <taxon>Janibacter</taxon>
    </lineage>
</organism>